<comment type="caution">
    <text evidence="2">The sequence shown here is derived from an EMBL/GenBank/DDBJ whole genome shotgun (WGS) entry which is preliminary data.</text>
</comment>
<proteinExistence type="predicted"/>
<protein>
    <submittedName>
        <fullName evidence="2">Sulfotransferase</fullName>
    </submittedName>
</protein>
<dbReference type="SUPFAM" id="SSF52540">
    <property type="entry name" value="P-loop containing nucleoside triphosphate hydrolases"/>
    <property type="match status" value="1"/>
</dbReference>
<dbReference type="PANTHER" id="PTHR10605:SF56">
    <property type="entry name" value="BIFUNCTIONAL HEPARAN SULFATE N-DEACETYLASE_N-SULFOTRANSFERASE"/>
    <property type="match status" value="1"/>
</dbReference>
<name>A0A9J6PC65_9PROT</name>
<sequence>MSADAPPAFIVGLARSGTTWLAHALDSHPDIAVLGETAAMGRLHPGTEGPLPPHRARAYMEGIAARSRALYEAEMAFAAQETARAGRAARLTPPVPLAPEDRTAAALFPRALAAVAQAQGKARAVEKTPHHLIWHRRIARTFPDARFVVCLRDPYAAMLSYKHQGDRRGREGRAAARSYHPIGFALVARASFKAARTLLAERGDRVLLVRDREIAEAPGEVLARVQHFLGAEVRALTHAPVNSSFPEGARPGLAPADIFWLNLIALPSARWYGVRRRASGAGVREVAASLAAAIPWAVFTAGLKRREQTMGFAAYVRGWVAGG</sequence>
<dbReference type="RefSeq" id="WP_269331315.1">
    <property type="nucleotide sequence ID" value="NZ_JAMZFT010000001.1"/>
</dbReference>
<dbReference type="EMBL" id="JAMZFT010000001">
    <property type="protein sequence ID" value="MCP1335368.1"/>
    <property type="molecule type" value="Genomic_DNA"/>
</dbReference>
<dbReference type="InterPro" id="IPR027417">
    <property type="entry name" value="P-loop_NTPase"/>
</dbReference>
<evidence type="ECO:0000313" key="2">
    <source>
        <dbReference type="EMBL" id="MCP1335368.1"/>
    </source>
</evidence>
<gene>
    <name evidence="2" type="ORF">NJQ99_03000</name>
</gene>
<keyword evidence="3" id="KW-1185">Reference proteome</keyword>
<evidence type="ECO:0000256" key="1">
    <source>
        <dbReference type="ARBA" id="ARBA00022679"/>
    </source>
</evidence>
<dbReference type="GO" id="GO:0008146">
    <property type="term" value="F:sulfotransferase activity"/>
    <property type="evidence" value="ECO:0007669"/>
    <property type="project" value="InterPro"/>
</dbReference>
<dbReference type="PANTHER" id="PTHR10605">
    <property type="entry name" value="HEPARAN SULFATE SULFOTRANSFERASE"/>
    <property type="match status" value="1"/>
</dbReference>
<keyword evidence="1" id="KW-0808">Transferase</keyword>
<dbReference type="Gene3D" id="3.40.50.300">
    <property type="entry name" value="P-loop containing nucleotide triphosphate hydrolases"/>
    <property type="match status" value="1"/>
</dbReference>
<evidence type="ECO:0000313" key="3">
    <source>
        <dbReference type="Proteomes" id="UP001055804"/>
    </source>
</evidence>
<reference evidence="2" key="1">
    <citation type="submission" date="2022-06" db="EMBL/GenBank/DDBJ databases">
        <title>Isolation and Genomics of Futiania mangrovii gen. nov., sp. nov., a Rare and Metabolically-versatile member in the Class Alphaproteobacteria.</title>
        <authorList>
            <person name="Liu L."/>
            <person name="Huang W.-C."/>
            <person name="Pan J."/>
            <person name="Li J."/>
            <person name="Huang Y."/>
            <person name="Du H."/>
            <person name="Liu Y."/>
            <person name="Li M."/>
        </authorList>
    </citation>
    <scope>NUCLEOTIDE SEQUENCE</scope>
    <source>
        <strain evidence="2">FT118</strain>
    </source>
</reference>
<dbReference type="InterPro" id="IPR037359">
    <property type="entry name" value="NST/OST"/>
</dbReference>
<organism evidence="2 3">
    <name type="scientific">Futiania mangrovi</name>
    <dbReference type="NCBI Taxonomy" id="2959716"/>
    <lineage>
        <taxon>Bacteria</taxon>
        <taxon>Pseudomonadati</taxon>
        <taxon>Pseudomonadota</taxon>
        <taxon>Alphaproteobacteria</taxon>
        <taxon>Futianiales</taxon>
        <taxon>Futianiaceae</taxon>
        <taxon>Futiania</taxon>
    </lineage>
</organism>
<dbReference type="Pfam" id="PF13469">
    <property type="entry name" value="Sulfotransfer_3"/>
    <property type="match status" value="1"/>
</dbReference>
<dbReference type="AlphaFoldDB" id="A0A9J6PC65"/>
<accession>A0A9J6PC65</accession>
<dbReference type="Proteomes" id="UP001055804">
    <property type="component" value="Unassembled WGS sequence"/>
</dbReference>